<dbReference type="RefSeq" id="WP_100060979.1">
    <property type="nucleotide sequence ID" value="NZ_NUSQ01000053.1"/>
</dbReference>
<protein>
    <submittedName>
        <fullName evidence="1">Uncharacterized protein</fullName>
    </submittedName>
</protein>
<evidence type="ECO:0000313" key="2">
    <source>
        <dbReference type="Proteomes" id="UP000225997"/>
    </source>
</evidence>
<organism evidence="1 2">
    <name type="scientific">Bacillus toyonensis</name>
    <dbReference type="NCBI Taxonomy" id="155322"/>
    <lineage>
        <taxon>Bacteria</taxon>
        <taxon>Bacillati</taxon>
        <taxon>Bacillota</taxon>
        <taxon>Bacilli</taxon>
        <taxon>Bacillales</taxon>
        <taxon>Bacillaceae</taxon>
        <taxon>Bacillus</taxon>
        <taxon>Bacillus cereus group</taxon>
    </lineage>
</organism>
<comment type="caution">
    <text evidence="1">The sequence shown here is derived from an EMBL/GenBank/DDBJ whole genome shotgun (WGS) entry which is preliminary data.</text>
</comment>
<accession>A0A2B5Y5W7</accession>
<name>A0A2B5Y5W7_9BACI</name>
<sequence length="507" mass="58342">MSVKKIVNQFYPIIVMTVFLSVFSMIVSKFFIPKIIWMSGEFPYPTEEYTARKVGVVIVATLLLFGLFFMYYKWVINKMKRTYTNVVIALGIMSILTVEIIITSIAFNPVVGDYAILKQGIVSVFNGDNYFLEMGQLLFYPYNTHIVLLGGYFAKLIGSVDVAIKILPIACITGSIILNVLIVRKITNFKVAHISIVLSVLNIFIYWQAPVFYTHTLVIFFISATMYTYLCLKTAETKRMQIILWVLLGVFAACTYIIRPTALAVALAILIENILKFRKKYSLKVLSSVVFCLILIISFKGITTKLNLSTDNEIEKIPYTHWIKMGVNKDTYGVWNQADSDYINDEKMKNTKDLNEHNKEVIVQRFNELGVMGYVKHLNEKITREWVSSQFSMYRVGGWFQQKNETVTNFVSNYKETNYKIVTIYSYIFKLFIYLAVLAAVILYKQKDEAESEVIRISMVSILGILTFLLLWETAPHYTYEVFAFMNIPASLGLYKLFAIFNNKKIV</sequence>
<proteinExistence type="predicted"/>
<dbReference type="Proteomes" id="UP000225997">
    <property type="component" value="Unassembled WGS sequence"/>
</dbReference>
<evidence type="ECO:0000313" key="1">
    <source>
        <dbReference type="EMBL" id="PHD70302.1"/>
    </source>
</evidence>
<gene>
    <name evidence="1" type="ORF">COF40_12505</name>
</gene>
<reference evidence="1 2" key="1">
    <citation type="submission" date="2017-09" db="EMBL/GenBank/DDBJ databases">
        <title>Large-scale bioinformatics analysis of Bacillus genomes uncovers conserved roles of natural products in bacterial physiology.</title>
        <authorList>
            <consortium name="Agbiome Team Llc"/>
            <person name="Bleich R.M."/>
            <person name="Grubbs K.J."/>
            <person name="Santa Maria K.C."/>
            <person name="Allen S.E."/>
            <person name="Farag S."/>
            <person name="Shank E.A."/>
            <person name="Bowers A."/>
        </authorList>
    </citation>
    <scope>NUCLEOTIDE SEQUENCE [LARGE SCALE GENOMIC DNA]</scope>
    <source>
        <strain evidence="1 2">AFS044250</strain>
    </source>
</reference>
<dbReference type="AlphaFoldDB" id="A0A2B5Y5W7"/>
<dbReference type="EMBL" id="NUSQ01000053">
    <property type="protein sequence ID" value="PHD70302.1"/>
    <property type="molecule type" value="Genomic_DNA"/>
</dbReference>